<reference evidence="4 5" key="1">
    <citation type="journal article" date="2017" name="Curr. Biol.">
        <title>The Evolution of Venom by Co-option of Single-Copy Genes.</title>
        <authorList>
            <person name="Martinson E.O."/>
            <person name="Mrinalini"/>
            <person name="Kelkar Y.D."/>
            <person name="Chang C.H."/>
            <person name="Werren J.H."/>
        </authorList>
    </citation>
    <scope>NUCLEOTIDE SEQUENCE [LARGE SCALE GENOMIC DNA]</scope>
    <source>
        <strain evidence="4 5">Alberta</strain>
        <tissue evidence="4">Whole body</tissue>
    </source>
</reference>
<dbReference type="Gene3D" id="2.30.30.40">
    <property type="entry name" value="SH3 Domains"/>
    <property type="match status" value="1"/>
</dbReference>
<dbReference type="STRING" id="543379.A0A232FME7"/>
<proteinExistence type="predicted"/>
<dbReference type="Pfam" id="PF00018">
    <property type="entry name" value="SH3_1"/>
    <property type="match status" value="1"/>
</dbReference>
<dbReference type="InterPro" id="IPR001452">
    <property type="entry name" value="SH3_domain"/>
</dbReference>
<name>A0A232FME7_9HYME</name>
<evidence type="ECO:0000313" key="4">
    <source>
        <dbReference type="EMBL" id="OXU31926.1"/>
    </source>
</evidence>
<protein>
    <recommendedName>
        <fullName evidence="3">SH3 domain-containing protein</fullName>
    </recommendedName>
</protein>
<gene>
    <name evidence="4" type="ORF">TSAR_008231</name>
</gene>
<evidence type="ECO:0000259" key="3">
    <source>
        <dbReference type="PROSITE" id="PS50002"/>
    </source>
</evidence>
<dbReference type="AlphaFoldDB" id="A0A232FME7"/>
<evidence type="ECO:0000313" key="5">
    <source>
        <dbReference type="Proteomes" id="UP000215335"/>
    </source>
</evidence>
<sequence length="172" mass="20042">ALFDYDPNKDDDLPSLGLNFDFGDILHVTNASDDEWWLATKVFPESNEGFGIIPARKRWERKQRARDRSVKFEECPGHRGNLEMKEKEEGHGIFCDMEKSAFLLHSKFSLFSKITLPLLGFRPMFFLAKKSKTGLTDLDSRTHKTFLITAHAIRKFPFMKNKDEKSDDYFDQ</sequence>
<evidence type="ECO:0000256" key="1">
    <source>
        <dbReference type="ARBA" id="ARBA00022443"/>
    </source>
</evidence>
<evidence type="ECO:0000256" key="2">
    <source>
        <dbReference type="PROSITE-ProRule" id="PRU00192"/>
    </source>
</evidence>
<dbReference type="PROSITE" id="PS50002">
    <property type="entry name" value="SH3"/>
    <property type="match status" value="1"/>
</dbReference>
<dbReference type="PANTHER" id="PTHR23122">
    <property type="entry name" value="MEMBRANE-ASSOCIATED GUANYLATE KINASE MAGUK"/>
    <property type="match status" value="1"/>
</dbReference>
<feature type="non-terminal residue" evidence="4">
    <location>
        <position position="172"/>
    </location>
</feature>
<dbReference type="InterPro" id="IPR036028">
    <property type="entry name" value="SH3-like_dom_sf"/>
</dbReference>
<accession>A0A232FME7</accession>
<feature type="non-terminal residue" evidence="4">
    <location>
        <position position="1"/>
    </location>
</feature>
<keyword evidence="5" id="KW-1185">Reference proteome</keyword>
<comment type="caution">
    <text evidence="4">The sequence shown here is derived from an EMBL/GenBank/DDBJ whole genome shotgun (WGS) entry which is preliminary data.</text>
</comment>
<organism evidence="4 5">
    <name type="scientific">Trichomalopsis sarcophagae</name>
    <dbReference type="NCBI Taxonomy" id="543379"/>
    <lineage>
        <taxon>Eukaryota</taxon>
        <taxon>Metazoa</taxon>
        <taxon>Ecdysozoa</taxon>
        <taxon>Arthropoda</taxon>
        <taxon>Hexapoda</taxon>
        <taxon>Insecta</taxon>
        <taxon>Pterygota</taxon>
        <taxon>Neoptera</taxon>
        <taxon>Endopterygota</taxon>
        <taxon>Hymenoptera</taxon>
        <taxon>Apocrita</taxon>
        <taxon>Proctotrupomorpha</taxon>
        <taxon>Chalcidoidea</taxon>
        <taxon>Pteromalidae</taxon>
        <taxon>Pteromalinae</taxon>
        <taxon>Trichomalopsis</taxon>
    </lineage>
</organism>
<dbReference type="EMBL" id="NNAY01000016">
    <property type="protein sequence ID" value="OXU31926.1"/>
    <property type="molecule type" value="Genomic_DNA"/>
</dbReference>
<feature type="domain" description="SH3" evidence="3">
    <location>
        <begin position="1"/>
        <end position="63"/>
    </location>
</feature>
<dbReference type="InterPro" id="IPR050716">
    <property type="entry name" value="MAGUK"/>
</dbReference>
<dbReference type="Proteomes" id="UP000215335">
    <property type="component" value="Unassembled WGS sequence"/>
</dbReference>
<dbReference type="SUPFAM" id="SSF50044">
    <property type="entry name" value="SH3-domain"/>
    <property type="match status" value="1"/>
</dbReference>
<keyword evidence="1 2" id="KW-0728">SH3 domain</keyword>